<dbReference type="Proteomes" id="UP000257200">
    <property type="component" value="Unplaced"/>
</dbReference>
<proteinExistence type="predicted"/>
<reference evidence="1" key="2">
    <citation type="submission" date="2025-09" db="UniProtKB">
        <authorList>
            <consortium name="Ensembl"/>
        </authorList>
    </citation>
    <scope>IDENTIFICATION</scope>
</reference>
<reference evidence="1" key="1">
    <citation type="submission" date="2025-08" db="UniProtKB">
        <authorList>
            <consortium name="Ensembl"/>
        </authorList>
    </citation>
    <scope>IDENTIFICATION</scope>
</reference>
<accession>A0A3Q1GLM9</accession>
<sequence length="92" mass="11081">MWCHCFRFLVLQKIMSLGGFWVVIKSSNNRLAKFFFFNTRYQCVLHSRCFYVQHTCCRRTFVSEESDRSVCIMNCILQMYIFSCFLVQSSMK</sequence>
<keyword evidence="2" id="KW-1185">Reference proteome</keyword>
<dbReference type="AlphaFoldDB" id="A0A3Q1GLM9"/>
<evidence type="ECO:0000313" key="1">
    <source>
        <dbReference type="Ensembl" id="ENSAPOP00000018275.1"/>
    </source>
</evidence>
<name>A0A3Q1GLM9_9TELE</name>
<dbReference type="InParanoid" id="A0A3Q1GLM9"/>
<evidence type="ECO:0000313" key="2">
    <source>
        <dbReference type="Proteomes" id="UP000257200"/>
    </source>
</evidence>
<dbReference type="Ensembl" id="ENSAPOT00000027821.1">
    <property type="protein sequence ID" value="ENSAPOP00000018275.1"/>
    <property type="gene ID" value="ENSAPOG00000021603.1"/>
</dbReference>
<protein>
    <submittedName>
        <fullName evidence="1">Uncharacterized protein</fullName>
    </submittedName>
</protein>
<organism evidence="1 2">
    <name type="scientific">Acanthochromis polyacanthus</name>
    <name type="common">spiny chromis</name>
    <dbReference type="NCBI Taxonomy" id="80966"/>
    <lineage>
        <taxon>Eukaryota</taxon>
        <taxon>Metazoa</taxon>
        <taxon>Chordata</taxon>
        <taxon>Craniata</taxon>
        <taxon>Vertebrata</taxon>
        <taxon>Euteleostomi</taxon>
        <taxon>Actinopterygii</taxon>
        <taxon>Neopterygii</taxon>
        <taxon>Teleostei</taxon>
        <taxon>Neoteleostei</taxon>
        <taxon>Acanthomorphata</taxon>
        <taxon>Ovalentaria</taxon>
        <taxon>Pomacentridae</taxon>
        <taxon>Acanthochromis</taxon>
    </lineage>
</organism>